<dbReference type="Proteomes" id="UP000054870">
    <property type="component" value="Unassembled WGS sequence"/>
</dbReference>
<dbReference type="GO" id="GO:0003677">
    <property type="term" value="F:DNA binding"/>
    <property type="evidence" value="ECO:0007669"/>
    <property type="project" value="InterPro"/>
</dbReference>
<evidence type="ECO:0000313" key="6">
    <source>
        <dbReference type="Proteomes" id="UP000054870"/>
    </source>
</evidence>
<proteinExistence type="predicted"/>
<dbReference type="PANTHER" id="PTHR33055:SF3">
    <property type="entry name" value="PUTATIVE TRANSPOSASE FOR IS117-RELATED"/>
    <property type="match status" value="1"/>
</dbReference>
<organism evidence="5 6">
    <name type="scientific">Caballeronia catudaia</name>
    <dbReference type="NCBI Taxonomy" id="1777136"/>
    <lineage>
        <taxon>Bacteria</taxon>
        <taxon>Pseudomonadati</taxon>
        <taxon>Pseudomonadota</taxon>
        <taxon>Betaproteobacteria</taxon>
        <taxon>Burkholderiales</taxon>
        <taxon>Burkholderiaceae</taxon>
        <taxon>Caballeronia</taxon>
    </lineage>
</organism>
<keyword evidence="2" id="KW-0472">Membrane</keyword>
<name>A0A158A5L0_9BURK</name>
<reference evidence="5" key="1">
    <citation type="submission" date="2016-01" db="EMBL/GenBank/DDBJ databases">
        <authorList>
            <person name="Peeters C."/>
        </authorList>
    </citation>
    <scope>NUCLEOTIDE SEQUENCE [LARGE SCALE GENOMIC DNA]</scope>
    <source>
        <strain evidence="5">LMG 29318</strain>
    </source>
</reference>
<dbReference type="EMBL" id="FCOF02000006">
    <property type="protein sequence ID" value="SAK53063.1"/>
    <property type="molecule type" value="Genomic_DNA"/>
</dbReference>
<dbReference type="InterPro" id="IPR003346">
    <property type="entry name" value="Transposase_20"/>
</dbReference>
<feature type="domain" description="Transposase IS116/IS110/IS902 C-terminal" evidence="4">
    <location>
        <begin position="212"/>
        <end position="291"/>
    </location>
</feature>
<feature type="coiled-coil region" evidence="1">
    <location>
        <begin position="180"/>
        <end position="207"/>
    </location>
</feature>
<dbReference type="AlphaFoldDB" id="A0A158A5L0"/>
<evidence type="ECO:0000256" key="2">
    <source>
        <dbReference type="SAM" id="Phobius"/>
    </source>
</evidence>
<gene>
    <name evidence="5" type="ORF">AWB75_01782</name>
</gene>
<comment type="caution">
    <text evidence="5">The sequence shown here is derived from an EMBL/GenBank/DDBJ whole genome shotgun (WGS) entry which is preliminary data.</text>
</comment>
<feature type="domain" description="Transposase IS110-like N-terminal" evidence="3">
    <location>
        <begin position="7"/>
        <end position="146"/>
    </location>
</feature>
<evidence type="ECO:0000313" key="5">
    <source>
        <dbReference type="EMBL" id="SAK53063.1"/>
    </source>
</evidence>
<dbReference type="Pfam" id="PF02371">
    <property type="entry name" value="Transposase_20"/>
    <property type="match status" value="1"/>
</dbReference>
<evidence type="ECO:0000259" key="4">
    <source>
        <dbReference type="Pfam" id="PF02371"/>
    </source>
</evidence>
<evidence type="ECO:0000256" key="1">
    <source>
        <dbReference type="SAM" id="Coils"/>
    </source>
</evidence>
<dbReference type="InterPro" id="IPR047650">
    <property type="entry name" value="Transpos_IS110"/>
</dbReference>
<dbReference type="OrthoDB" id="5289737at2"/>
<dbReference type="InterPro" id="IPR002525">
    <property type="entry name" value="Transp_IS110-like_N"/>
</dbReference>
<dbReference type="GO" id="GO:0004803">
    <property type="term" value="F:transposase activity"/>
    <property type="evidence" value="ECO:0007669"/>
    <property type="project" value="InterPro"/>
</dbReference>
<keyword evidence="1" id="KW-0175">Coiled coil</keyword>
<dbReference type="GO" id="GO:0006313">
    <property type="term" value="P:DNA transposition"/>
    <property type="evidence" value="ECO:0007669"/>
    <property type="project" value="InterPro"/>
</dbReference>
<evidence type="ECO:0000259" key="3">
    <source>
        <dbReference type="Pfam" id="PF01548"/>
    </source>
</evidence>
<dbReference type="Pfam" id="PF01548">
    <property type="entry name" value="DEDD_Tnp_IS110"/>
    <property type="match status" value="1"/>
</dbReference>
<dbReference type="RefSeq" id="WP_061123724.1">
    <property type="nucleotide sequence ID" value="NZ_FCOF02000006.1"/>
</dbReference>
<feature type="transmembrane region" description="Helical" evidence="2">
    <location>
        <begin position="38"/>
        <end position="62"/>
    </location>
</feature>
<keyword evidence="6" id="KW-1185">Reference proteome</keyword>
<protein>
    <submittedName>
        <fullName evidence="5">Transposase</fullName>
    </submittedName>
</protein>
<keyword evidence="2" id="KW-0812">Transmembrane</keyword>
<dbReference type="NCBIfam" id="NF033542">
    <property type="entry name" value="transpos_IS110"/>
    <property type="match status" value="1"/>
</dbReference>
<sequence length="341" mass="37229">MSNATLIGIDLGKHCFFLHAQDARGAQVWRKKMTRKQLYVCLASCPVAVIAMEACAGAHWLARKCQAYGHQVRLIAPQFVRPFVKGNKTDFADAEAICEAASRPAMRFVAVKTAEQQTLLALHRKRESLVAERTATSNQIHAFLLEFGIDLPVGALAITRLPVLLDDPVHALPPAIVSVLLRLHQRYAQLGGEIAELETQIKQQTIDDEAGRRLLTIPGIGPITASSLLAMAGDARAFKCGRDFAASLGLVPRQHSTGGRANLLGISKRGNKQMRSLLVQGARAVMRYADRRTDALGRWLQALLLRRHSNVVACALANKMARIVWAILAKGGEYRAQPAIA</sequence>
<keyword evidence="2" id="KW-1133">Transmembrane helix</keyword>
<accession>A0A158A5L0</accession>
<dbReference type="PANTHER" id="PTHR33055">
    <property type="entry name" value="TRANSPOSASE FOR INSERTION SEQUENCE ELEMENT IS1111A"/>
    <property type="match status" value="1"/>
</dbReference>